<dbReference type="AlphaFoldDB" id="A0AAU9AFH7"/>
<feature type="compositionally biased region" description="Basic and acidic residues" evidence="1">
    <location>
        <begin position="45"/>
        <end position="56"/>
    </location>
</feature>
<dbReference type="Proteomes" id="UP000218824">
    <property type="component" value="Chromosome"/>
</dbReference>
<dbReference type="KEGG" id="lem:LEN_2019"/>
<reference evidence="2 3" key="1">
    <citation type="journal article" date="2017" name="DNA Res.">
        <title>Complete genome sequence and expression profile of the commercial lytic enzyme producer Lysobacter enzymogenes M497-1.</title>
        <authorList>
            <person name="Takami H."/>
            <person name="Toyoda A."/>
            <person name="Uchiyama I."/>
            <person name="Itoh T."/>
            <person name="Takaki Y."/>
            <person name="Arai W."/>
            <person name="Nishi S."/>
            <person name="Kawai M."/>
            <person name="Shinya K."/>
            <person name="Ikeda H."/>
        </authorList>
    </citation>
    <scope>NUCLEOTIDE SEQUENCE [LARGE SCALE GENOMIC DNA]</scope>
    <source>
        <strain evidence="2 3">M497-1</strain>
    </source>
</reference>
<name>A0AAU9AFH7_LYSEN</name>
<organism evidence="2 3">
    <name type="scientific">Lysobacter enzymogenes</name>
    <dbReference type="NCBI Taxonomy" id="69"/>
    <lineage>
        <taxon>Bacteria</taxon>
        <taxon>Pseudomonadati</taxon>
        <taxon>Pseudomonadota</taxon>
        <taxon>Gammaproteobacteria</taxon>
        <taxon>Lysobacterales</taxon>
        <taxon>Lysobacteraceae</taxon>
        <taxon>Lysobacter</taxon>
    </lineage>
</organism>
<proteinExistence type="predicted"/>
<evidence type="ECO:0000313" key="3">
    <source>
        <dbReference type="Proteomes" id="UP000218824"/>
    </source>
</evidence>
<accession>A0AAU9AFH7</accession>
<gene>
    <name evidence="2" type="ORF">LEN_2019</name>
</gene>
<protein>
    <submittedName>
        <fullName evidence="2">Uncharacterized protein</fullName>
    </submittedName>
</protein>
<dbReference type="GeneID" id="83066774"/>
<sequence length="56" mass="6351">MSQPQDPRRYDRLAVDLSRLRDPQELAEAIVAAARDSQPAPPVPVRREGERAWIEA</sequence>
<feature type="region of interest" description="Disordered" evidence="1">
    <location>
        <begin position="35"/>
        <end position="56"/>
    </location>
</feature>
<evidence type="ECO:0000313" key="2">
    <source>
        <dbReference type="EMBL" id="BAV97506.1"/>
    </source>
</evidence>
<evidence type="ECO:0000256" key="1">
    <source>
        <dbReference type="SAM" id="MobiDB-lite"/>
    </source>
</evidence>
<dbReference type="RefSeq" id="WP_172437196.1">
    <property type="nucleotide sequence ID" value="NZ_AP014940.1"/>
</dbReference>
<dbReference type="EMBL" id="AP014940">
    <property type="protein sequence ID" value="BAV97506.1"/>
    <property type="molecule type" value="Genomic_DNA"/>
</dbReference>